<protein>
    <submittedName>
        <fullName evidence="1">Uncharacterized protein</fullName>
    </submittedName>
</protein>
<proteinExistence type="predicted"/>
<keyword evidence="2" id="KW-1185">Reference proteome</keyword>
<reference evidence="1 2" key="1">
    <citation type="submission" date="2020-03" db="EMBL/GenBank/DDBJ databases">
        <title>Complete Genome Sequence of Halomonas hydrothermalis Strain Slthf2, Halophilic Bacterium Isolated from Deep-Sea Hydrothermal-Vent Environments.</title>
        <authorList>
            <person name="Takeyama N."/>
            <person name="Huang M."/>
            <person name="Sato K."/>
            <person name="Galipon J."/>
            <person name="Arakawa K."/>
        </authorList>
    </citation>
    <scope>NUCLEOTIDE SEQUENCE [LARGE SCALE GENOMIC DNA]</scope>
    <source>
        <strain evidence="1 2">Slthf2</strain>
    </source>
</reference>
<dbReference type="Proteomes" id="UP000502259">
    <property type="component" value="Chromosome"/>
</dbReference>
<evidence type="ECO:0000313" key="2">
    <source>
        <dbReference type="Proteomes" id="UP000502259"/>
    </source>
</evidence>
<dbReference type="RefSeq" id="WP_172420301.1">
    <property type="nucleotide sequence ID" value="NZ_AP022843.1"/>
</dbReference>
<name>A0A6F8U258_9GAMM</name>
<organism evidence="1 2">
    <name type="scientific">Halomonas hydrothermalis</name>
    <dbReference type="NCBI Taxonomy" id="115561"/>
    <lineage>
        <taxon>Bacteria</taxon>
        <taxon>Pseudomonadati</taxon>
        <taxon>Pseudomonadota</taxon>
        <taxon>Gammaproteobacteria</taxon>
        <taxon>Oceanospirillales</taxon>
        <taxon>Halomonadaceae</taxon>
        <taxon>Halomonas</taxon>
    </lineage>
</organism>
<evidence type="ECO:0000313" key="1">
    <source>
        <dbReference type="EMBL" id="BCB07216.1"/>
    </source>
</evidence>
<sequence>MSKDPWKYKTWSERQAAWFMAELPEIDFEAGKVEGETDDAFFGMEYPESAGSKYQATNDLKAIMRSKPSIIGAPILSNPTTTDGKRAYECLERLRTAVKWGRLQPVDGQALCWTGGMWKKIPIDEIPKDVCPIRFSVDKQELKHWMKAELQSNKKQSGGHKNQPDGFYIAALLLAWKIQDAPKSASSLIDDMDQGNFDAPGYETLQRAVRAAKAGEKIKYPDNLHSQSRKPAKSLLAYACEYHSKGDDFKKNPIPTIINLLRNKEISPLPTVNQCSWLEE</sequence>
<gene>
    <name evidence="1" type="ORF">HHSLTHF2_11060</name>
</gene>
<dbReference type="EMBL" id="AP022843">
    <property type="protein sequence ID" value="BCB07216.1"/>
    <property type="molecule type" value="Genomic_DNA"/>
</dbReference>
<dbReference type="AlphaFoldDB" id="A0A6F8U258"/>
<accession>A0A6F8U258</accession>